<dbReference type="Gene3D" id="1.10.630.10">
    <property type="entry name" value="Cytochrome P450"/>
    <property type="match status" value="1"/>
</dbReference>
<accession>A0ABV6MK12</accession>
<dbReference type="Pfam" id="PF00067">
    <property type="entry name" value="p450"/>
    <property type="match status" value="1"/>
</dbReference>
<organism evidence="3 4">
    <name type="scientific">Kutzneria chonburiensis</name>
    <dbReference type="NCBI Taxonomy" id="1483604"/>
    <lineage>
        <taxon>Bacteria</taxon>
        <taxon>Bacillati</taxon>
        <taxon>Actinomycetota</taxon>
        <taxon>Actinomycetes</taxon>
        <taxon>Pseudonocardiales</taxon>
        <taxon>Pseudonocardiaceae</taxon>
        <taxon>Kutzneria</taxon>
    </lineage>
</organism>
<dbReference type="PRINTS" id="PR00385">
    <property type="entry name" value="P450"/>
</dbReference>
<evidence type="ECO:0000256" key="1">
    <source>
        <dbReference type="ARBA" id="ARBA00010617"/>
    </source>
</evidence>
<keyword evidence="2" id="KW-0560">Oxidoreductase</keyword>
<dbReference type="InterPro" id="IPR036396">
    <property type="entry name" value="Cyt_P450_sf"/>
</dbReference>
<reference evidence="3 4" key="1">
    <citation type="submission" date="2024-09" db="EMBL/GenBank/DDBJ databases">
        <authorList>
            <person name="Sun Q."/>
            <person name="Mori K."/>
        </authorList>
    </citation>
    <scope>NUCLEOTIDE SEQUENCE [LARGE SCALE GENOMIC DNA]</scope>
    <source>
        <strain evidence="3 4">TBRC 1432</strain>
    </source>
</reference>
<dbReference type="PRINTS" id="PR00359">
    <property type="entry name" value="BP450"/>
</dbReference>
<dbReference type="InterPro" id="IPR002397">
    <property type="entry name" value="Cyt_P450_B"/>
</dbReference>
<sequence>MRTELFSDARALTAELGDPGPVHRITLPDGMPSWLVTGYHEVRAALSDPRVLRSVEHAAPELRGYFGLAGDDFVLSRHMLFADPPDHTRLRRLVVKAFTPRRVELLRPRISELVDELLDELSGRSEADLVAELAQPLPAAVICELLGIPAGDRPEFLGHADVLIGVNASTEPGDLIQTGQWFDRYFTELIADRRRRPGSDLISGLLAAQDNDDRLTDIEVRSNSFLLLNAGFETTVNLIANTLLLILTHPDALADLYADPTLVPAAVEEALRVDSPVSTITYRFAAEPLTIGGVHIAAGEHIAVSLPAANLDEARFRDPHTVHIGRSDNHHVSFGFGMHYCVGAQLARLEGQLAVGRLLARFTDLTLSTPVSQLRWKPSFIVHHLHELPVTYKEMLP</sequence>
<name>A0ABV6MK12_9PSEU</name>
<protein>
    <submittedName>
        <fullName evidence="3">Cytochrome P450</fullName>
    </submittedName>
</protein>
<dbReference type="InterPro" id="IPR001128">
    <property type="entry name" value="Cyt_P450"/>
</dbReference>
<gene>
    <name evidence="3" type="ORF">ACFFH7_03970</name>
</gene>
<keyword evidence="2" id="KW-0349">Heme</keyword>
<comment type="similarity">
    <text evidence="1 2">Belongs to the cytochrome P450 family.</text>
</comment>
<evidence type="ECO:0000313" key="4">
    <source>
        <dbReference type="Proteomes" id="UP001589810"/>
    </source>
</evidence>
<keyword evidence="2" id="KW-0408">Iron</keyword>
<evidence type="ECO:0000256" key="2">
    <source>
        <dbReference type="RuleBase" id="RU000461"/>
    </source>
</evidence>
<keyword evidence="2" id="KW-0479">Metal-binding</keyword>
<dbReference type="EMBL" id="JBHLUD010000001">
    <property type="protein sequence ID" value="MFC0540623.1"/>
    <property type="molecule type" value="Genomic_DNA"/>
</dbReference>
<proteinExistence type="inferred from homology"/>
<dbReference type="PROSITE" id="PS00086">
    <property type="entry name" value="CYTOCHROME_P450"/>
    <property type="match status" value="1"/>
</dbReference>
<keyword evidence="4" id="KW-1185">Reference proteome</keyword>
<dbReference type="SUPFAM" id="SSF48264">
    <property type="entry name" value="Cytochrome P450"/>
    <property type="match status" value="1"/>
</dbReference>
<keyword evidence="2" id="KW-0503">Monooxygenase</keyword>
<dbReference type="PANTHER" id="PTHR46696">
    <property type="entry name" value="P450, PUTATIVE (EUROFUNG)-RELATED"/>
    <property type="match status" value="1"/>
</dbReference>
<evidence type="ECO:0000313" key="3">
    <source>
        <dbReference type="EMBL" id="MFC0540623.1"/>
    </source>
</evidence>
<dbReference type="InterPro" id="IPR017972">
    <property type="entry name" value="Cyt_P450_CS"/>
</dbReference>
<dbReference type="PANTHER" id="PTHR46696:SF1">
    <property type="entry name" value="CYTOCHROME P450 YJIB-RELATED"/>
    <property type="match status" value="1"/>
</dbReference>
<comment type="caution">
    <text evidence="3">The sequence shown here is derived from an EMBL/GenBank/DDBJ whole genome shotgun (WGS) entry which is preliminary data.</text>
</comment>
<dbReference type="RefSeq" id="WP_273939430.1">
    <property type="nucleotide sequence ID" value="NZ_CP097263.1"/>
</dbReference>
<dbReference type="CDD" id="cd11029">
    <property type="entry name" value="CYP107-like"/>
    <property type="match status" value="1"/>
</dbReference>
<dbReference type="Proteomes" id="UP001589810">
    <property type="component" value="Unassembled WGS sequence"/>
</dbReference>